<feature type="compositionally biased region" description="Pro residues" evidence="1">
    <location>
        <begin position="109"/>
        <end position="128"/>
    </location>
</feature>
<dbReference type="PANTHER" id="PTHR11937">
    <property type="entry name" value="ACTIN"/>
    <property type="match status" value="1"/>
</dbReference>
<dbReference type="PRINTS" id="PR00190">
    <property type="entry name" value="ACTIN"/>
</dbReference>
<dbReference type="InterPro" id="IPR043129">
    <property type="entry name" value="ATPase_NBD"/>
</dbReference>
<dbReference type="EMBL" id="GIBP01007999">
    <property type="protein sequence ID" value="NDV36968.1"/>
    <property type="molecule type" value="Transcribed_RNA"/>
</dbReference>
<dbReference type="SUPFAM" id="SSF53067">
    <property type="entry name" value="Actin-like ATPase domain"/>
    <property type="match status" value="1"/>
</dbReference>
<dbReference type="Pfam" id="PF00022">
    <property type="entry name" value="Actin"/>
    <property type="match status" value="1"/>
</dbReference>
<dbReference type="FunFam" id="3.30.420.40:FF:000050">
    <property type="entry name" value="Actin, alpha skeletal muscle"/>
    <property type="match status" value="1"/>
</dbReference>
<dbReference type="InterPro" id="IPR020902">
    <property type="entry name" value="Actin/actin-like_CS"/>
</dbReference>
<evidence type="ECO:0000256" key="1">
    <source>
        <dbReference type="SAM" id="MobiDB-lite"/>
    </source>
</evidence>
<dbReference type="Gene3D" id="3.30.420.40">
    <property type="match status" value="1"/>
</dbReference>
<proteinExistence type="predicted"/>
<sequence>MEHAVIKNWDNMKKVWHYTFSQLGVSPEDHPVLLTEAPLNPKGNRENMTQMMFEIFNVPAMYVAMPGVLSLYSSGRFFGSGASFCVSSCSCMFPPSLEPSPLNINPSSPSTPPPRPPPKSSPTVPTIPLPKLKQLTTTI</sequence>
<dbReference type="AlphaFoldDB" id="A0A6B2LJT8"/>
<dbReference type="PROSITE" id="PS01132">
    <property type="entry name" value="ACTINS_ACT_LIKE"/>
    <property type="match status" value="1"/>
</dbReference>
<organism evidence="2">
    <name type="scientific">Arcella intermedia</name>
    <dbReference type="NCBI Taxonomy" id="1963864"/>
    <lineage>
        <taxon>Eukaryota</taxon>
        <taxon>Amoebozoa</taxon>
        <taxon>Tubulinea</taxon>
        <taxon>Elardia</taxon>
        <taxon>Arcellinida</taxon>
        <taxon>Sphaerothecina</taxon>
        <taxon>Arcellidae</taxon>
        <taxon>Arcella</taxon>
    </lineage>
</organism>
<feature type="region of interest" description="Disordered" evidence="1">
    <location>
        <begin position="101"/>
        <end position="139"/>
    </location>
</feature>
<dbReference type="InterPro" id="IPR004000">
    <property type="entry name" value="Actin"/>
</dbReference>
<evidence type="ECO:0008006" key="3">
    <source>
        <dbReference type="Google" id="ProtNLM"/>
    </source>
</evidence>
<name>A0A6B2LJT8_9EUKA</name>
<evidence type="ECO:0000313" key="2">
    <source>
        <dbReference type="EMBL" id="NDV36968.1"/>
    </source>
</evidence>
<dbReference type="GO" id="GO:0015629">
    <property type="term" value="C:actin cytoskeleton"/>
    <property type="evidence" value="ECO:0007669"/>
    <property type="project" value="UniProtKB-ARBA"/>
</dbReference>
<protein>
    <recommendedName>
        <fullName evidence="3">Actin</fullName>
    </recommendedName>
</protein>
<accession>A0A6B2LJT8</accession>
<dbReference type="GO" id="GO:0006909">
    <property type="term" value="P:phagocytosis"/>
    <property type="evidence" value="ECO:0007669"/>
    <property type="project" value="UniProtKB-ARBA"/>
</dbReference>
<reference evidence="2" key="1">
    <citation type="journal article" date="2020" name="J. Eukaryot. Microbiol.">
        <title>De novo Sequencing, Assembly and Annotation of the Transcriptome for the Free-Living Testate Amoeba Arcella intermedia.</title>
        <authorList>
            <person name="Ribeiro G.M."/>
            <person name="Porfirio-Sousa A.L."/>
            <person name="Maurer-Alcala X.X."/>
            <person name="Katz L.A."/>
            <person name="Lahr D.J.G."/>
        </authorList>
    </citation>
    <scope>NUCLEOTIDE SEQUENCE</scope>
</reference>